<dbReference type="EMBL" id="MFJC01000060">
    <property type="protein sequence ID" value="OGG08594.1"/>
    <property type="molecule type" value="Genomic_DNA"/>
</dbReference>
<gene>
    <name evidence="1" type="ORF">A2154_00600</name>
</gene>
<dbReference type="STRING" id="1798373.A2154_00600"/>
<comment type="caution">
    <text evidence="1">The sequence shown here is derived from an EMBL/GenBank/DDBJ whole genome shotgun (WGS) entry which is preliminary data.</text>
</comment>
<dbReference type="SUPFAM" id="SSF56281">
    <property type="entry name" value="Metallo-hydrolase/oxidoreductase"/>
    <property type="match status" value="1"/>
</dbReference>
<accession>A0A1F5Z8G3</accession>
<dbReference type="PANTHER" id="PTHR46018">
    <property type="entry name" value="ZINC PHOSPHODIESTERASE ELAC PROTEIN 1"/>
    <property type="match status" value="1"/>
</dbReference>
<evidence type="ECO:0000313" key="2">
    <source>
        <dbReference type="Proteomes" id="UP000176854"/>
    </source>
</evidence>
<organism evidence="1 2">
    <name type="scientific">Candidatus Gottesmanbacteria bacterium RBG_16_43_7</name>
    <dbReference type="NCBI Taxonomy" id="1798373"/>
    <lineage>
        <taxon>Bacteria</taxon>
        <taxon>Candidatus Gottesmaniibacteriota</taxon>
    </lineage>
</organism>
<dbReference type="AlphaFoldDB" id="A0A1F5Z8G3"/>
<protein>
    <submittedName>
        <fullName evidence="1">Uncharacterized protein</fullName>
    </submittedName>
</protein>
<dbReference type="Pfam" id="PF23023">
    <property type="entry name" value="Anti-Pycsar_Apyc1"/>
    <property type="match status" value="1"/>
</dbReference>
<name>A0A1F5Z8G3_9BACT</name>
<dbReference type="GO" id="GO:0042781">
    <property type="term" value="F:3'-tRNA processing endoribonuclease activity"/>
    <property type="evidence" value="ECO:0007669"/>
    <property type="project" value="TreeGrafter"/>
</dbReference>
<proteinExistence type="predicted"/>
<sequence>MIMNRIVFLGTGSAFSLTRQMTSIVLIYDGRAVMVDCGDGMGTVRNLYKANIPLNSVNDIFFTHKHADHISGISQFMFCKLFKDPDAKVRICGSRENLPAIKRFIFDTHDFVKAREKQIAFVITSPRQELEYYHLMRVKTTKVTENNEIDSPCYAYSFIYKGTTIVYSGDMSPNRAFERLSYGCSIMIHECNGLDKDKDMVHQAGHSTAREAGVAADRSRAKHLILTHLRDESDVASDSLKNEAGRYFPGKITVVQDLMEIPF</sequence>
<dbReference type="InterPro" id="IPR036866">
    <property type="entry name" value="RibonucZ/Hydroxyglut_hydro"/>
</dbReference>
<evidence type="ECO:0000313" key="1">
    <source>
        <dbReference type="EMBL" id="OGG08594.1"/>
    </source>
</evidence>
<reference evidence="1 2" key="1">
    <citation type="journal article" date="2016" name="Nat. Commun.">
        <title>Thousands of microbial genomes shed light on interconnected biogeochemical processes in an aquifer system.</title>
        <authorList>
            <person name="Anantharaman K."/>
            <person name="Brown C.T."/>
            <person name="Hug L.A."/>
            <person name="Sharon I."/>
            <person name="Castelle C.J."/>
            <person name="Probst A.J."/>
            <person name="Thomas B.C."/>
            <person name="Singh A."/>
            <person name="Wilkins M.J."/>
            <person name="Karaoz U."/>
            <person name="Brodie E.L."/>
            <person name="Williams K.H."/>
            <person name="Hubbard S.S."/>
            <person name="Banfield J.F."/>
        </authorList>
    </citation>
    <scope>NUCLEOTIDE SEQUENCE [LARGE SCALE GENOMIC DNA]</scope>
</reference>
<dbReference type="PANTHER" id="PTHR46018:SF2">
    <property type="entry name" value="ZINC PHOSPHODIESTERASE ELAC PROTEIN 1"/>
    <property type="match status" value="1"/>
</dbReference>
<dbReference type="Gene3D" id="3.60.15.10">
    <property type="entry name" value="Ribonuclease Z/Hydroxyacylglutathione hydrolase-like"/>
    <property type="match status" value="1"/>
</dbReference>
<dbReference type="Proteomes" id="UP000176854">
    <property type="component" value="Unassembled WGS sequence"/>
</dbReference>